<dbReference type="AlphaFoldDB" id="A0A151X3H4"/>
<reference evidence="2 3" key="1">
    <citation type="submission" date="2015-09" db="EMBL/GenBank/DDBJ databases">
        <title>Trachymyrmex zeteki WGS genome.</title>
        <authorList>
            <person name="Nygaard S."/>
            <person name="Hu H."/>
            <person name="Boomsma J."/>
            <person name="Zhang G."/>
        </authorList>
    </citation>
    <scope>NUCLEOTIDE SEQUENCE [LARGE SCALE GENOMIC DNA]</scope>
    <source>
        <strain evidence="2">Tzet28-1</strain>
        <tissue evidence="2">Whole body</tissue>
    </source>
</reference>
<evidence type="ECO:0000256" key="1">
    <source>
        <dbReference type="SAM" id="MobiDB-lite"/>
    </source>
</evidence>
<dbReference type="Proteomes" id="UP000075809">
    <property type="component" value="Unassembled WGS sequence"/>
</dbReference>
<dbReference type="EMBL" id="KQ982562">
    <property type="protein sequence ID" value="KYQ54824.1"/>
    <property type="molecule type" value="Genomic_DNA"/>
</dbReference>
<proteinExistence type="predicted"/>
<feature type="compositionally biased region" description="Basic and acidic residues" evidence="1">
    <location>
        <begin position="64"/>
        <end position="73"/>
    </location>
</feature>
<protein>
    <submittedName>
        <fullName evidence="2">Uncharacterized protein</fullName>
    </submittedName>
</protein>
<name>A0A151X3H4_9HYME</name>
<keyword evidence="3" id="KW-1185">Reference proteome</keyword>
<evidence type="ECO:0000313" key="3">
    <source>
        <dbReference type="Proteomes" id="UP000075809"/>
    </source>
</evidence>
<sequence>MRRFPSMKIATQIRTQYMALQIRPWERMHHLVPRERAASSRRMRVAAYELADAARPASTSAAKDSTRYFRPDRGLTSTTETHPMHCRRFENVSDLCMAPKERPIDRKSENM</sequence>
<gene>
    <name evidence="2" type="ORF">ALC60_06164</name>
</gene>
<evidence type="ECO:0000313" key="2">
    <source>
        <dbReference type="EMBL" id="KYQ54824.1"/>
    </source>
</evidence>
<feature type="region of interest" description="Disordered" evidence="1">
    <location>
        <begin position="54"/>
        <end position="82"/>
    </location>
</feature>
<organism evidence="2 3">
    <name type="scientific">Mycetomoellerius zeteki</name>
    <dbReference type="NCBI Taxonomy" id="64791"/>
    <lineage>
        <taxon>Eukaryota</taxon>
        <taxon>Metazoa</taxon>
        <taxon>Ecdysozoa</taxon>
        <taxon>Arthropoda</taxon>
        <taxon>Hexapoda</taxon>
        <taxon>Insecta</taxon>
        <taxon>Pterygota</taxon>
        <taxon>Neoptera</taxon>
        <taxon>Endopterygota</taxon>
        <taxon>Hymenoptera</taxon>
        <taxon>Apocrita</taxon>
        <taxon>Aculeata</taxon>
        <taxon>Formicoidea</taxon>
        <taxon>Formicidae</taxon>
        <taxon>Myrmicinae</taxon>
        <taxon>Mycetomoellerius</taxon>
    </lineage>
</organism>
<accession>A0A151X3H4</accession>